<organism evidence="7 8">
    <name type="scientific">Patellaria atrata CBS 101060</name>
    <dbReference type="NCBI Taxonomy" id="1346257"/>
    <lineage>
        <taxon>Eukaryota</taxon>
        <taxon>Fungi</taxon>
        <taxon>Dikarya</taxon>
        <taxon>Ascomycota</taxon>
        <taxon>Pezizomycotina</taxon>
        <taxon>Dothideomycetes</taxon>
        <taxon>Dothideomycetes incertae sedis</taxon>
        <taxon>Patellariales</taxon>
        <taxon>Patellariaceae</taxon>
        <taxon>Patellaria</taxon>
    </lineage>
</organism>
<feature type="transmembrane region" description="Helical" evidence="6">
    <location>
        <begin position="110"/>
        <end position="134"/>
    </location>
</feature>
<dbReference type="OrthoDB" id="3257095at2759"/>
<feature type="transmembrane region" description="Helical" evidence="6">
    <location>
        <begin position="312"/>
        <end position="333"/>
    </location>
</feature>
<evidence type="ECO:0000313" key="8">
    <source>
        <dbReference type="Proteomes" id="UP000799429"/>
    </source>
</evidence>
<dbReference type="GO" id="GO:0016020">
    <property type="term" value="C:membrane"/>
    <property type="evidence" value="ECO:0007669"/>
    <property type="project" value="UniProtKB-SubCell"/>
</dbReference>
<dbReference type="Pfam" id="PF13520">
    <property type="entry name" value="AA_permease_2"/>
    <property type="match status" value="1"/>
</dbReference>
<evidence type="ECO:0000256" key="2">
    <source>
        <dbReference type="ARBA" id="ARBA00022448"/>
    </source>
</evidence>
<feature type="transmembrane region" description="Helical" evidence="6">
    <location>
        <begin position="435"/>
        <end position="454"/>
    </location>
</feature>
<evidence type="ECO:0000256" key="3">
    <source>
        <dbReference type="ARBA" id="ARBA00022692"/>
    </source>
</evidence>
<comment type="subcellular location">
    <subcellularLocation>
        <location evidence="1">Membrane</location>
        <topology evidence="1">Multi-pass membrane protein</topology>
    </subcellularLocation>
</comment>
<keyword evidence="2" id="KW-0813">Transport</keyword>
<feature type="transmembrane region" description="Helical" evidence="6">
    <location>
        <begin position="365"/>
        <end position="385"/>
    </location>
</feature>
<keyword evidence="8" id="KW-1185">Reference proteome</keyword>
<dbReference type="EMBL" id="MU006089">
    <property type="protein sequence ID" value="KAF2843580.1"/>
    <property type="molecule type" value="Genomic_DNA"/>
</dbReference>
<evidence type="ECO:0000256" key="4">
    <source>
        <dbReference type="ARBA" id="ARBA00022989"/>
    </source>
</evidence>
<evidence type="ECO:0000256" key="5">
    <source>
        <dbReference type="ARBA" id="ARBA00023136"/>
    </source>
</evidence>
<accession>A0A9P4SJ89</accession>
<name>A0A9P4SJ89_9PEZI</name>
<protein>
    <submittedName>
        <fullName evidence="7">Amino acid transporter</fullName>
    </submittedName>
</protein>
<feature type="transmembrane region" description="Helical" evidence="6">
    <location>
        <begin position="466"/>
        <end position="485"/>
    </location>
</feature>
<dbReference type="AlphaFoldDB" id="A0A9P4SJ89"/>
<feature type="transmembrane region" description="Helical" evidence="6">
    <location>
        <begin position="268"/>
        <end position="289"/>
    </location>
</feature>
<feature type="transmembrane region" description="Helical" evidence="6">
    <location>
        <begin position="186"/>
        <end position="206"/>
    </location>
</feature>
<dbReference type="Proteomes" id="UP000799429">
    <property type="component" value="Unassembled WGS sequence"/>
</dbReference>
<feature type="transmembrane region" description="Helical" evidence="6">
    <location>
        <begin position="226"/>
        <end position="247"/>
    </location>
</feature>
<sequence length="502" mass="55120">MEISEKKGTTADRQAMWRMGKVQEMRRNFRFVSIFGFSMILMASWETALGVSTIGLLDGGTAGLIWMYFICWMGFICVNVSMAEMGSMAPTSGGQYHWVSEFAPAKYQKFLSYMIGWLCVLGWQTGAANTAFLAGTQIQGLLVLNYPDYSFERWHGTLLVFAVSAFNVVFNTFLAKKLPLIEGIVLVVHIFGFFAIMITLWVMGPIGEASDVFGTFNDYGGWNNQGVATLVGVLAATLPLLGADAAVHMSEELRDASKTLPRSMIWTTLINGLMGWIMVITFCFTLGSLDDAISSPTGQAYLYVFYNSTKSVAGATVMGALVIFMAVFCNLSITATSSRQLFAFARDQGIPFSSTFAYVPPKWDVPINAICLAFGVSCLLALINIGSTTALMNIASLSLAAILASYIVSISCIALKRIRNEPLLPSKFQLGRAGLPINIASIVFLVWIFVWSFFPIGPKPDAAGMNWSILMFGVTIIFSWVYYWFFGRHVYAGPVAYVRKSA</sequence>
<dbReference type="PANTHER" id="PTHR45649:SF2">
    <property type="entry name" value="ACID PERMEASE, PUTATIVE-RELATED"/>
    <property type="match status" value="1"/>
</dbReference>
<comment type="caution">
    <text evidence="7">The sequence shown here is derived from an EMBL/GenBank/DDBJ whole genome shotgun (WGS) entry which is preliminary data.</text>
</comment>
<dbReference type="PANTHER" id="PTHR45649">
    <property type="entry name" value="AMINO-ACID PERMEASE BAT1"/>
    <property type="match status" value="1"/>
</dbReference>
<keyword evidence="4 6" id="KW-1133">Transmembrane helix</keyword>
<dbReference type="InterPro" id="IPR002293">
    <property type="entry name" value="AA/rel_permease1"/>
</dbReference>
<evidence type="ECO:0000313" key="7">
    <source>
        <dbReference type="EMBL" id="KAF2843580.1"/>
    </source>
</evidence>
<keyword evidence="5 6" id="KW-0472">Membrane</keyword>
<feature type="transmembrane region" description="Helical" evidence="6">
    <location>
        <begin position="154"/>
        <end position="174"/>
    </location>
</feature>
<dbReference type="GO" id="GO:0022857">
    <property type="term" value="F:transmembrane transporter activity"/>
    <property type="evidence" value="ECO:0007669"/>
    <property type="project" value="InterPro"/>
</dbReference>
<feature type="transmembrane region" description="Helical" evidence="6">
    <location>
        <begin position="28"/>
        <end position="45"/>
    </location>
</feature>
<evidence type="ECO:0000256" key="1">
    <source>
        <dbReference type="ARBA" id="ARBA00004141"/>
    </source>
</evidence>
<reference evidence="7" key="1">
    <citation type="journal article" date="2020" name="Stud. Mycol.">
        <title>101 Dothideomycetes genomes: a test case for predicting lifestyles and emergence of pathogens.</title>
        <authorList>
            <person name="Haridas S."/>
            <person name="Albert R."/>
            <person name="Binder M."/>
            <person name="Bloem J."/>
            <person name="Labutti K."/>
            <person name="Salamov A."/>
            <person name="Andreopoulos B."/>
            <person name="Baker S."/>
            <person name="Barry K."/>
            <person name="Bills G."/>
            <person name="Bluhm B."/>
            <person name="Cannon C."/>
            <person name="Castanera R."/>
            <person name="Culley D."/>
            <person name="Daum C."/>
            <person name="Ezra D."/>
            <person name="Gonzalez J."/>
            <person name="Henrissat B."/>
            <person name="Kuo A."/>
            <person name="Liang C."/>
            <person name="Lipzen A."/>
            <person name="Lutzoni F."/>
            <person name="Magnuson J."/>
            <person name="Mondo S."/>
            <person name="Nolan M."/>
            <person name="Ohm R."/>
            <person name="Pangilinan J."/>
            <person name="Park H.-J."/>
            <person name="Ramirez L."/>
            <person name="Alfaro M."/>
            <person name="Sun H."/>
            <person name="Tritt A."/>
            <person name="Yoshinaga Y."/>
            <person name="Zwiers L.-H."/>
            <person name="Turgeon B."/>
            <person name="Goodwin S."/>
            <person name="Spatafora J."/>
            <person name="Crous P."/>
            <person name="Grigoriev I."/>
        </authorList>
    </citation>
    <scope>NUCLEOTIDE SEQUENCE</scope>
    <source>
        <strain evidence="7">CBS 101060</strain>
    </source>
</reference>
<dbReference type="PIRSF" id="PIRSF006060">
    <property type="entry name" value="AA_transporter"/>
    <property type="match status" value="1"/>
</dbReference>
<feature type="transmembrane region" description="Helical" evidence="6">
    <location>
        <begin position="391"/>
        <end position="415"/>
    </location>
</feature>
<keyword evidence="3 6" id="KW-0812">Transmembrane</keyword>
<gene>
    <name evidence="7" type="ORF">M501DRAFT_924332</name>
</gene>
<feature type="transmembrane region" description="Helical" evidence="6">
    <location>
        <begin position="65"/>
        <end position="89"/>
    </location>
</feature>
<evidence type="ECO:0000256" key="6">
    <source>
        <dbReference type="SAM" id="Phobius"/>
    </source>
</evidence>
<proteinExistence type="predicted"/>
<dbReference type="Gene3D" id="1.20.1740.10">
    <property type="entry name" value="Amino acid/polyamine transporter I"/>
    <property type="match status" value="1"/>
</dbReference>